<organism evidence="6 7">
    <name type="scientific">Rhodoferax ferrireducens</name>
    <dbReference type="NCBI Taxonomy" id="192843"/>
    <lineage>
        <taxon>Bacteria</taxon>
        <taxon>Pseudomonadati</taxon>
        <taxon>Pseudomonadota</taxon>
        <taxon>Betaproteobacteria</taxon>
        <taxon>Burkholderiales</taxon>
        <taxon>Comamonadaceae</taxon>
        <taxon>Rhodoferax</taxon>
    </lineage>
</organism>
<keyword evidence="3" id="KW-0963">Cytoplasm</keyword>
<sequence>MTKTLLSIQKQIDKLQKEAASIREKEVGGVIERIKVAIGFYGLTAEDLFGNVPRAVSKRKSKTTTGTPVRAATGKKAKSKGVIKYRDEAGNAWTGNGMRPRWFKAALESGKTLDDLLVKS</sequence>
<name>A0ABU2CD56_9BURK</name>
<keyword evidence="7" id="KW-1185">Reference proteome</keyword>
<comment type="subcellular location">
    <subcellularLocation>
        <location evidence="1">Cytoplasm</location>
        <location evidence="1">Nucleoid</location>
    </subcellularLocation>
</comment>
<reference evidence="6 7" key="1">
    <citation type="submission" date="2023-07" db="EMBL/GenBank/DDBJ databases">
        <title>Sorghum-associated microbial communities from plants grown in Nebraska, USA.</title>
        <authorList>
            <person name="Schachtman D."/>
        </authorList>
    </citation>
    <scope>NUCLEOTIDE SEQUENCE [LARGE SCALE GENOMIC DNA]</scope>
    <source>
        <strain evidence="6 7">BE313</strain>
    </source>
</reference>
<dbReference type="RefSeq" id="WP_310375759.1">
    <property type="nucleotide sequence ID" value="NZ_JAVDXT010000004.1"/>
</dbReference>
<dbReference type="Pfam" id="PF00816">
    <property type="entry name" value="Histone_HNS"/>
    <property type="match status" value="1"/>
</dbReference>
<dbReference type="SMART" id="SM00528">
    <property type="entry name" value="HNS"/>
    <property type="match status" value="1"/>
</dbReference>
<dbReference type="InterPro" id="IPR037150">
    <property type="entry name" value="H-NS_C_dom_sf"/>
</dbReference>
<evidence type="ECO:0000313" key="7">
    <source>
        <dbReference type="Proteomes" id="UP001180487"/>
    </source>
</evidence>
<dbReference type="InterPro" id="IPR027444">
    <property type="entry name" value="H-NS_C_dom"/>
</dbReference>
<dbReference type="Gene3D" id="4.10.430.10">
    <property type="entry name" value="Histone-like protein H-NS, C-terminal domain"/>
    <property type="match status" value="1"/>
</dbReference>
<proteinExistence type="inferred from homology"/>
<dbReference type="PANTHER" id="PTHR38097">
    <property type="match status" value="1"/>
</dbReference>
<evidence type="ECO:0000256" key="2">
    <source>
        <dbReference type="ARBA" id="ARBA00010610"/>
    </source>
</evidence>
<dbReference type="GO" id="GO:0003677">
    <property type="term" value="F:DNA binding"/>
    <property type="evidence" value="ECO:0007669"/>
    <property type="project" value="UniProtKB-KW"/>
</dbReference>
<dbReference type="Proteomes" id="UP001180487">
    <property type="component" value="Unassembled WGS sequence"/>
</dbReference>
<evidence type="ECO:0000259" key="5">
    <source>
        <dbReference type="SMART" id="SM00528"/>
    </source>
</evidence>
<accession>A0ABU2CD56</accession>
<comment type="similarity">
    <text evidence="2">Belongs to the histone-like protein H-NS family.</text>
</comment>
<comment type="caution">
    <text evidence="6">The sequence shown here is derived from an EMBL/GenBank/DDBJ whole genome shotgun (WGS) entry which is preliminary data.</text>
</comment>
<keyword evidence="4 6" id="KW-0238">DNA-binding</keyword>
<evidence type="ECO:0000256" key="1">
    <source>
        <dbReference type="ARBA" id="ARBA00004453"/>
    </source>
</evidence>
<evidence type="ECO:0000256" key="4">
    <source>
        <dbReference type="ARBA" id="ARBA00023125"/>
    </source>
</evidence>
<gene>
    <name evidence="6" type="ORF">J2X19_003952</name>
</gene>
<evidence type="ECO:0000313" key="6">
    <source>
        <dbReference type="EMBL" id="MDR7379258.1"/>
    </source>
</evidence>
<feature type="domain" description="DNA-binding protein H-NS-like C-terminal" evidence="5">
    <location>
        <begin position="75"/>
        <end position="118"/>
    </location>
</feature>
<protein>
    <submittedName>
        <fullName evidence="6">DNA-binding protein H-NS</fullName>
    </submittedName>
</protein>
<evidence type="ECO:0000256" key="3">
    <source>
        <dbReference type="ARBA" id="ARBA00022490"/>
    </source>
</evidence>
<dbReference type="EMBL" id="JAVDXT010000004">
    <property type="protein sequence ID" value="MDR7379258.1"/>
    <property type="molecule type" value="Genomic_DNA"/>
</dbReference>
<dbReference type="PANTHER" id="PTHR38097:SF2">
    <property type="entry name" value="DNA-BINDING PROTEIN STPA"/>
    <property type="match status" value="1"/>
</dbReference>
<dbReference type="SUPFAM" id="SSF81273">
    <property type="entry name" value="H-NS histone-like proteins"/>
    <property type="match status" value="1"/>
</dbReference>